<comment type="caution">
    <text evidence="1">The sequence shown here is derived from an EMBL/GenBank/DDBJ whole genome shotgun (WGS) entry which is preliminary data.</text>
</comment>
<dbReference type="EMBL" id="SRLO01000059">
    <property type="protein sequence ID" value="TNN79970.1"/>
    <property type="molecule type" value="Genomic_DNA"/>
</dbReference>
<sequence length="205" mass="21948">MWKLCAGEETCSPGQEEGNTPVLVTTSSIMCLLPCGRSVLLGRSTGSCVQASEEGRSGAAALNSWLSSNKCFNGEGTTARRQANGQRGRRRVDAAGRRRWISSTNTRRREPELTRVFRVESSRDARSGAVVGEGSLELDPLADGQEHVAFGLVSCLLACSFLPHVGVQVLLGGRGYRGRIGCSLTAPGHHGQRARILPSAICRRI</sequence>
<evidence type="ECO:0000313" key="1">
    <source>
        <dbReference type="EMBL" id="TNN79970.1"/>
    </source>
</evidence>
<gene>
    <name evidence="1" type="ORF">EYF80_009787</name>
</gene>
<dbReference type="Proteomes" id="UP000314294">
    <property type="component" value="Unassembled WGS sequence"/>
</dbReference>
<evidence type="ECO:0000313" key="2">
    <source>
        <dbReference type="Proteomes" id="UP000314294"/>
    </source>
</evidence>
<organism evidence="1 2">
    <name type="scientific">Liparis tanakae</name>
    <name type="common">Tanaka's snailfish</name>
    <dbReference type="NCBI Taxonomy" id="230148"/>
    <lineage>
        <taxon>Eukaryota</taxon>
        <taxon>Metazoa</taxon>
        <taxon>Chordata</taxon>
        <taxon>Craniata</taxon>
        <taxon>Vertebrata</taxon>
        <taxon>Euteleostomi</taxon>
        <taxon>Actinopterygii</taxon>
        <taxon>Neopterygii</taxon>
        <taxon>Teleostei</taxon>
        <taxon>Neoteleostei</taxon>
        <taxon>Acanthomorphata</taxon>
        <taxon>Eupercaria</taxon>
        <taxon>Perciformes</taxon>
        <taxon>Cottioidei</taxon>
        <taxon>Cottales</taxon>
        <taxon>Liparidae</taxon>
        <taxon>Liparis</taxon>
    </lineage>
</organism>
<keyword evidence="2" id="KW-1185">Reference proteome</keyword>
<proteinExistence type="predicted"/>
<protein>
    <submittedName>
        <fullName evidence="1">Uncharacterized protein</fullName>
    </submittedName>
</protein>
<accession>A0A4Z2IPM4</accession>
<dbReference type="AlphaFoldDB" id="A0A4Z2IPM4"/>
<reference evidence="1 2" key="1">
    <citation type="submission" date="2019-03" db="EMBL/GenBank/DDBJ databases">
        <title>First draft genome of Liparis tanakae, snailfish: a comprehensive survey of snailfish specific genes.</title>
        <authorList>
            <person name="Kim W."/>
            <person name="Song I."/>
            <person name="Jeong J.-H."/>
            <person name="Kim D."/>
            <person name="Kim S."/>
            <person name="Ryu S."/>
            <person name="Song J.Y."/>
            <person name="Lee S.K."/>
        </authorList>
    </citation>
    <scope>NUCLEOTIDE SEQUENCE [LARGE SCALE GENOMIC DNA]</scope>
    <source>
        <tissue evidence="1">Muscle</tissue>
    </source>
</reference>
<name>A0A4Z2IPM4_9TELE</name>